<evidence type="ECO:0000313" key="1">
    <source>
        <dbReference type="EMBL" id="MFF5289972.1"/>
    </source>
</evidence>
<accession>A0ABW6W9I8</accession>
<dbReference type="RefSeq" id="WP_157295818.1">
    <property type="nucleotide sequence ID" value="NZ_JBIAZU010000002.1"/>
</dbReference>
<comment type="caution">
    <text evidence="1">The sequence shown here is derived from an EMBL/GenBank/DDBJ whole genome shotgun (WGS) entry which is preliminary data.</text>
</comment>
<sequence>MTAPDRPGGWRVTEYPADILRLDGSAAAAPSHTFDAAAIGRGRISLAPAVPSPSMADAFTMQIMVMRDNVQPPRS</sequence>
<evidence type="ECO:0000313" key="2">
    <source>
        <dbReference type="Proteomes" id="UP001602245"/>
    </source>
</evidence>
<dbReference type="Proteomes" id="UP001602245">
    <property type="component" value="Unassembled WGS sequence"/>
</dbReference>
<gene>
    <name evidence="1" type="ORF">ACFY35_11050</name>
</gene>
<name>A0ABW6W9I8_9ACTN</name>
<keyword evidence="2" id="KW-1185">Reference proteome</keyword>
<proteinExistence type="predicted"/>
<dbReference type="EMBL" id="JBIAZU010000002">
    <property type="protein sequence ID" value="MFF5289972.1"/>
    <property type="molecule type" value="Genomic_DNA"/>
</dbReference>
<reference evidence="1 2" key="1">
    <citation type="submission" date="2024-10" db="EMBL/GenBank/DDBJ databases">
        <title>The Natural Products Discovery Center: Release of the First 8490 Sequenced Strains for Exploring Actinobacteria Biosynthetic Diversity.</title>
        <authorList>
            <person name="Kalkreuter E."/>
            <person name="Kautsar S.A."/>
            <person name="Yang D."/>
            <person name="Bader C.D."/>
            <person name="Teijaro C.N."/>
            <person name="Fluegel L."/>
            <person name="Davis C.M."/>
            <person name="Simpson J.R."/>
            <person name="Lauterbach L."/>
            <person name="Steele A.D."/>
            <person name="Gui C."/>
            <person name="Meng S."/>
            <person name="Li G."/>
            <person name="Viehrig K."/>
            <person name="Ye F."/>
            <person name="Su P."/>
            <person name="Kiefer A.F."/>
            <person name="Nichols A."/>
            <person name="Cepeda A.J."/>
            <person name="Yan W."/>
            <person name="Fan B."/>
            <person name="Jiang Y."/>
            <person name="Adhikari A."/>
            <person name="Zheng C.-J."/>
            <person name="Schuster L."/>
            <person name="Cowan T.M."/>
            <person name="Smanski M.J."/>
            <person name="Chevrette M.G."/>
            <person name="De Carvalho L.P.S."/>
            <person name="Shen B."/>
        </authorList>
    </citation>
    <scope>NUCLEOTIDE SEQUENCE [LARGE SCALE GENOMIC DNA]</scope>
    <source>
        <strain evidence="1 2">NPDC000087</strain>
    </source>
</reference>
<protein>
    <submittedName>
        <fullName evidence="1">Uncharacterized protein</fullName>
    </submittedName>
</protein>
<organism evidence="1 2">
    <name type="scientific">Paractinoplanes globisporus</name>
    <dbReference type="NCBI Taxonomy" id="113565"/>
    <lineage>
        <taxon>Bacteria</taxon>
        <taxon>Bacillati</taxon>
        <taxon>Actinomycetota</taxon>
        <taxon>Actinomycetes</taxon>
        <taxon>Micromonosporales</taxon>
        <taxon>Micromonosporaceae</taxon>
        <taxon>Paractinoplanes</taxon>
    </lineage>
</organism>